<dbReference type="RefSeq" id="WP_145183008.1">
    <property type="nucleotide sequence ID" value="NZ_CP036290.1"/>
</dbReference>
<reference evidence="2 3" key="1">
    <citation type="submission" date="2019-02" db="EMBL/GenBank/DDBJ databases">
        <title>Deep-cultivation of Planctomycetes and their phenomic and genomic characterization uncovers novel biology.</title>
        <authorList>
            <person name="Wiegand S."/>
            <person name="Jogler M."/>
            <person name="Boedeker C."/>
            <person name="Pinto D."/>
            <person name="Vollmers J."/>
            <person name="Rivas-Marin E."/>
            <person name="Kohn T."/>
            <person name="Peeters S.H."/>
            <person name="Heuer A."/>
            <person name="Rast P."/>
            <person name="Oberbeckmann S."/>
            <person name="Bunk B."/>
            <person name="Jeske O."/>
            <person name="Meyerdierks A."/>
            <person name="Storesund J.E."/>
            <person name="Kallscheuer N."/>
            <person name="Luecker S."/>
            <person name="Lage O.M."/>
            <person name="Pohl T."/>
            <person name="Merkel B.J."/>
            <person name="Hornburger P."/>
            <person name="Mueller R.-W."/>
            <person name="Bruemmer F."/>
            <person name="Labrenz M."/>
            <person name="Spormann A.M."/>
            <person name="Op den Camp H."/>
            <person name="Overmann J."/>
            <person name="Amann R."/>
            <person name="Jetten M.S.M."/>
            <person name="Mascher T."/>
            <person name="Medema M.H."/>
            <person name="Devos D.P."/>
            <person name="Kaster A.-K."/>
            <person name="Ovreas L."/>
            <person name="Rohde M."/>
            <person name="Galperin M.Y."/>
            <person name="Jogler C."/>
        </authorList>
    </citation>
    <scope>NUCLEOTIDE SEQUENCE [LARGE SCALE GENOMIC DNA]</scope>
    <source>
        <strain evidence="2 3">Pla163</strain>
    </source>
</reference>
<evidence type="ECO:0000256" key="1">
    <source>
        <dbReference type="SAM" id="SignalP"/>
    </source>
</evidence>
<feature type="signal peptide" evidence="1">
    <location>
        <begin position="1"/>
        <end position="16"/>
    </location>
</feature>
<accession>A0A518CVZ1</accession>
<organism evidence="2 3">
    <name type="scientific">Rohdeia mirabilis</name>
    <dbReference type="NCBI Taxonomy" id="2528008"/>
    <lineage>
        <taxon>Bacteria</taxon>
        <taxon>Pseudomonadati</taxon>
        <taxon>Planctomycetota</taxon>
        <taxon>Planctomycetia</taxon>
        <taxon>Planctomycetia incertae sedis</taxon>
        <taxon>Rohdeia</taxon>
    </lineage>
</organism>
<proteinExistence type="predicted"/>
<evidence type="ECO:0008006" key="4">
    <source>
        <dbReference type="Google" id="ProtNLM"/>
    </source>
</evidence>
<sequence length="253" mass="26223" precursor="true">MNLVLPTVGVAALALAAFPFISLCDCGDDRGAVAANQQVSLTTAVAPTGDYIEARNVTVWGGHCHLNSEYDHQGDAALVAWAIDGGAFGGVDLAGVRVVAAVASGANLADGEARSSDLFVDATNDIQRAAAERWARTEHADALGTVAAVHAVPIAFEREGDHYRLAVDDLVQLEGSAIADRSCCTMTECRGYEPLMAEAGAVVGFADTLVFEGTETQVGWQYEGANSVFVTEFGAPQGCGGACACESDELPRP</sequence>
<evidence type="ECO:0000313" key="2">
    <source>
        <dbReference type="EMBL" id="QDU83396.1"/>
    </source>
</evidence>
<dbReference type="OrthoDB" id="270217at2"/>
<name>A0A518CVZ1_9BACT</name>
<keyword evidence="1" id="KW-0732">Signal</keyword>
<protein>
    <recommendedName>
        <fullName evidence="4">DUF1326 domain-containing protein</fullName>
    </recommendedName>
</protein>
<dbReference type="InterPro" id="IPR009758">
    <property type="entry name" value="DUF1326"/>
</dbReference>
<feature type="chain" id="PRO_5021902782" description="DUF1326 domain-containing protein" evidence="1">
    <location>
        <begin position="17"/>
        <end position="253"/>
    </location>
</feature>
<gene>
    <name evidence="2" type="ORF">Pla163_04950</name>
</gene>
<dbReference type="EMBL" id="CP036290">
    <property type="protein sequence ID" value="QDU83396.1"/>
    <property type="molecule type" value="Genomic_DNA"/>
</dbReference>
<dbReference type="AlphaFoldDB" id="A0A518CVZ1"/>
<dbReference type="Pfam" id="PF07040">
    <property type="entry name" value="DUF1326"/>
    <property type="match status" value="1"/>
</dbReference>
<evidence type="ECO:0000313" key="3">
    <source>
        <dbReference type="Proteomes" id="UP000319342"/>
    </source>
</evidence>
<keyword evidence="3" id="KW-1185">Reference proteome</keyword>
<dbReference type="Proteomes" id="UP000319342">
    <property type="component" value="Chromosome"/>
</dbReference>